<reference evidence="1" key="1">
    <citation type="submission" date="2022-01" db="EMBL/GenBank/DDBJ databases">
        <authorList>
            <person name="King R."/>
        </authorList>
    </citation>
    <scope>NUCLEOTIDE SEQUENCE</scope>
</reference>
<protein>
    <submittedName>
        <fullName evidence="1">Uncharacterized protein</fullName>
    </submittedName>
</protein>
<name>A0A9N9WM41_9DIPT</name>
<evidence type="ECO:0000313" key="1">
    <source>
        <dbReference type="EMBL" id="CAG9798095.1"/>
    </source>
</evidence>
<organism evidence="1 2">
    <name type="scientific">Chironomus riparius</name>
    <dbReference type="NCBI Taxonomy" id="315576"/>
    <lineage>
        <taxon>Eukaryota</taxon>
        <taxon>Metazoa</taxon>
        <taxon>Ecdysozoa</taxon>
        <taxon>Arthropoda</taxon>
        <taxon>Hexapoda</taxon>
        <taxon>Insecta</taxon>
        <taxon>Pterygota</taxon>
        <taxon>Neoptera</taxon>
        <taxon>Endopterygota</taxon>
        <taxon>Diptera</taxon>
        <taxon>Nematocera</taxon>
        <taxon>Chironomoidea</taxon>
        <taxon>Chironomidae</taxon>
        <taxon>Chironominae</taxon>
        <taxon>Chironomus</taxon>
    </lineage>
</organism>
<reference evidence="1" key="2">
    <citation type="submission" date="2022-10" db="EMBL/GenBank/DDBJ databases">
        <authorList>
            <consortium name="ENA_rothamsted_submissions"/>
            <consortium name="culmorum"/>
            <person name="King R."/>
        </authorList>
    </citation>
    <scope>NUCLEOTIDE SEQUENCE</scope>
</reference>
<dbReference type="AlphaFoldDB" id="A0A9N9WM41"/>
<proteinExistence type="predicted"/>
<evidence type="ECO:0000313" key="2">
    <source>
        <dbReference type="Proteomes" id="UP001153620"/>
    </source>
</evidence>
<gene>
    <name evidence="1" type="ORF">CHIRRI_LOCUS1080</name>
</gene>
<keyword evidence="2" id="KW-1185">Reference proteome</keyword>
<sequence>MEHFMIALALSLFIMPDNHINNNPRKPKVSLLSIIARWHAYTLRMVENTNINMAILTRKTIRSDHLDARLLNSLKMKKKLAAMNKILEKERKLYTNALSKI</sequence>
<dbReference type="EMBL" id="OU895877">
    <property type="protein sequence ID" value="CAG9798095.1"/>
    <property type="molecule type" value="Genomic_DNA"/>
</dbReference>
<accession>A0A9N9WM41</accession>
<dbReference type="Proteomes" id="UP001153620">
    <property type="component" value="Chromosome 1"/>
</dbReference>